<evidence type="ECO:0000259" key="1">
    <source>
        <dbReference type="PROSITE" id="PS50097"/>
    </source>
</evidence>
<evidence type="ECO:0000313" key="2">
    <source>
        <dbReference type="EMBL" id="KAK7039896.1"/>
    </source>
</evidence>
<dbReference type="InterPro" id="IPR000210">
    <property type="entry name" value="BTB/POZ_dom"/>
</dbReference>
<organism evidence="2 3">
    <name type="scientific">Favolaschia claudopus</name>
    <dbReference type="NCBI Taxonomy" id="2862362"/>
    <lineage>
        <taxon>Eukaryota</taxon>
        <taxon>Fungi</taxon>
        <taxon>Dikarya</taxon>
        <taxon>Basidiomycota</taxon>
        <taxon>Agaricomycotina</taxon>
        <taxon>Agaricomycetes</taxon>
        <taxon>Agaricomycetidae</taxon>
        <taxon>Agaricales</taxon>
        <taxon>Marasmiineae</taxon>
        <taxon>Mycenaceae</taxon>
        <taxon>Favolaschia</taxon>
    </lineage>
</organism>
<gene>
    <name evidence="2" type="ORF">R3P38DRAFT_3391255</name>
</gene>
<dbReference type="Pfam" id="PF00651">
    <property type="entry name" value="BTB"/>
    <property type="match status" value="1"/>
</dbReference>
<dbReference type="SUPFAM" id="SSF54695">
    <property type="entry name" value="POZ domain"/>
    <property type="match status" value="1"/>
</dbReference>
<dbReference type="SMART" id="SM00225">
    <property type="entry name" value="BTB"/>
    <property type="match status" value="1"/>
</dbReference>
<proteinExistence type="predicted"/>
<dbReference type="Gene3D" id="3.30.710.10">
    <property type="entry name" value="Potassium Channel Kv1.1, Chain A"/>
    <property type="match status" value="1"/>
</dbReference>
<dbReference type="InterPro" id="IPR011333">
    <property type="entry name" value="SKP1/BTB/POZ_sf"/>
</dbReference>
<accession>A0AAW0CLH4</accession>
<dbReference type="EMBL" id="JAWWNJ010000016">
    <property type="protein sequence ID" value="KAK7039896.1"/>
    <property type="molecule type" value="Genomic_DNA"/>
</dbReference>
<dbReference type="Proteomes" id="UP001362999">
    <property type="component" value="Unassembled WGS sequence"/>
</dbReference>
<dbReference type="AlphaFoldDB" id="A0AAW0CLH4"/>
<protein>
    <recommendedName>
        <fullName evidence="1">BTB domain-containing protein</fullName>
    </recommendedName>
</protein>
<keyword evidence="3" id="KW-1185">Reference proteome</keyword>
<feature type="domain" description="BTB" evidence="1">
    <location>
        <begin position="28"/>
        <end position="102"/>
    </location>
</feature>
<reference evidence="2 3" key="1">
    <citation type="journal article" date="2024" name="J Genomics">
        <title>Draft genome sequencing and assembly of Favolaschia claudopus CIRM-BRFM 2984 isolated from oak limbs.</title>
        <authorList>
            <person name="Navarro D."/>
            <person name="Drula E."/>
            <person name="Chaduli D."/>
            <person name="Cazenave R."/>
            <person name="Ahrendt S."/>
            <person name="Wang J."/>
            <person name="Lipzen A."/>
            <person name="Daum C."/>
            <person name="Barry K."/>
            <person name="Grigoriev I.V."/>
            <person name="Favel A."/>
            <person name="Rosso M.N."/>
            <person name="Martin F."/>
        </authorList>
    </citation>
    <scope>NUCLEOTIDE SEQUENCE [LARGE SCALE GENOMIC DNA]</scope>
    <source>
        <strain evidence="2 3">CIRM-BRFM 2984</strain>
    </source>
</reference>
<name>A0AAW0CLH4_9AGAR</name>
<comment type="caution">
    <text evidence="2">The sequence shown here is derived from an EMBL/GenBank/DDBJ whole genome shotgun (WGS) entry which is preliminary data.</text>
</comment>
<dbReference type="PROSITE" id="PS50097">
    <property type="entry name" value="BTB"/>
    <property type="match status" value="1"/>
</dbReference>
<evidence type="ECO:0000313" key="3">
    <source>
        <dbReference type="Proteomes" id="UP001362999"/>
    </source>
</evidence>
<sequence>MQSSSSSSHSGSPPGTLHRVPGLYFPDDNLVLRAENHLYRVSKGVLAARSSVFRDMLSFPQQKGCEGEETVDGCPVVRLHDDPEDVAVFLKAIFDSSFFEPPPTPTTLPTITGILRLSHKYDVPHLRRRALQHLDTGYPTSLSVYEVSGTETFTSDGLNDSLLTIMVAGEVGASWVLPTAFYFLCYSDMRDILNAPRWPLLSPADKETTILSYTRQRLATPPVLPFLRIPFTEGCTSLDRCTDYKAAYLEDVGAWNISDPLGSYKDWSPFVDKICDYCLTRAEEYHRAARKKLWEELPGIYGLPGWEVLERARGEGLAVVQEGG</sequence>